<sequence length="55" mass="6190">MASKKREPLSRQRILQAALDVLDREGLEAISMRRVGEELGVEAMLRGIEARRAGR</sequence>
<dbReference type="InterPro" id="IPR009057">
    <property type="entry name" value="Homeodomain-like_sf"/>
</dbReference>
<dbReference type="RefSeq" id="WP_146647653.1">
    <property type="nucleotide sequence ID" value="NZ_CP012333.1"/>
</dbReference>
<protein>
    <submittedName>
        <fullName evidence="1">Uncharacterized protein</fullName>
    </submittedName>
</protein>
<accession>A0A0K1PS42</accession>
<organism evidence="1 2">
    <name type="scientific">Labilithrix luteola</name>
    <dbReference type="NCBI Taxonomy" id="1391654"/>
    <lineage>
        <taxon>Bacteria</taxon>
        <taxon>Pseudomonadati</taxon>
        <taxon>Myxococcota</taxon>
        <taxon>Polyangia</taxon>
        <taxon>Polyangiales</taxon>
        <taxon>Labilitrichaceae</taxon>
        <taxon>Labilithrix</taxon>
    </lineage>
</organism>
<dbReference type="KEGG" id="llu:AKJ09_03014"/>
<reference evidence="1 2" key="1">
    <citation type="submission" date="2015-08" db="EMBL/GenBank/DDBJ databases">
        <authorList>
            <person name="Babu N.S."/>
            <person name="Beckwith C.J."/>
            <person name="Beseler K.G."/>
            <person name="Brison A."/>
            <person name="Carone J.V."/>
            <person name="Caskin T.P."/>
            <person name="Diamond M."/>
            <person name="Durham M.E."/>
            <person name="Foxe J.M."/>
            <person name="Go M."/>
            <person name="Henderson B.A."/>
            <person name="Jones I.B."/>
            <person name="McGettigan J.A."/>
            <person name="Micheletti S.J."/>
            <person name="Nasrallah M.E."/>
            <person name="Ortiz D."/>
            <person name="Piller C.R."/>
            <person name="Privatt S.R."/>
            <person name="Schneider S.L."/>
            <person name="Sharp S."/>
            <person name="Smith T.C."/>
            <person name="Stanton J.D."/>
            <person name="Ullery H.E."/>
            <person name="Wilson R.J."/>
            <person name="Serrano M.G."/>
            <person name="Buck G."/>
            <person name="Lee V."/>
            <person name="Wang Y."/>
            <person name="Carvalho R."/>
            <person name="Voegtly L."/>
            <person name="Shi R."/>
            <person name="Duckworth R."/>
            <person name="Johnson A."/>
            <person name="Loviza R."/>
            <person name="Walstead R."/>
            <person name="Shah Z."/>
            <person name="Kiflezghi M."/>
            <person name="Wade K."/>
            <person name="Ball S.L."/>
            <person name="Bradley K.W."/>
            <person name="Asai D.J."/>
            <person name="Bowman C.A."/>
            <person name="Russell D.A."/>
            <person name="Pope W.H."/>
            <person name="Jacobs-Sera D."/>
            <person name="Hendrix R.W."/>
            <person name="Hatfull G.F."/>
        </authorList>
    </citation>
    <scope>NUCLEOTIDE SEQUENCE [LARGE SCALE GENOMIC DNA]</scope>
    <source>
        <strain evidence="1 2">DSM 27648</strain>
    </source>
</reference>
<dbReference type="SUPFAM" id="SSF46689">
    <property type="entry name" value="Homeodomain-like"/>
    <property type="match status" value="1"/>
</dbReference>
<dbReference type="EMBL" id="CP012333">
    <property type="protein sequence ID" value="AKU96350.1"/>
    <property type="molecule type" value="Genomic_DNA"/>
</dbReference>
<dbReference type="Proteomes" id="UP000064967">
    <property type="component" value="Chromosome"/>
</dbReference>
<dbReference type="Gene3D" id="1.10.357.10">
    <property type="entry name" value="Tetracycline Repressor, domain 2"/>
    <property type="match status" value="1"/>
</dbReference>
<evidence type="ECO:0000313" key="1">
    <source>
        <dbReference type="EMBL" id="AKU96350.1"/>
    </source>
</evidence>
<name>A0A0K1PS42_9BACT</name>
<dbReference type="AlphaFoldDB" id="A0A0K1PS42"/>
<dbReference type="OrthoDB" id="329481at2"/>
<proteinExistence type="predicted"/>
<gene>
    <name evidence="1" type="ORF">AKJ09_03014</name>
</gene>
<dbReference type="STRING" id="1391654.AKJ09_03014"/>
<keyword evidence="2" id="KW-1185">Reference proteome</keyword>
<evidence type="ECO:0000313" key="2">
    <source>
        <dbReference type="Proteomes" id="UP000064967"/>
    </source>
</evidence>